<dbReference type="EMBL" id="NPIA01000001">
    <property type="protein sequence ID" value="OZM58730.1"/>
    <property type="molecule type" value="Genomic_DNA"/>
</dbReference>
<feature type="transmembrane region" description="Helical" evidence="1">
    <location>
        <begin position="13"/>
        <end position="35"/>
    </location>
</feature>
<organism evidence="3 4">
    <name type="scientific">Lottiidibacillus patelloidae</name>
    <dbReference type="NCBI Taxonomy" id="2670334"/>
    <lineage>
        <taxon>Bacteria</taxon>
        <taxon>Bacillati</taxon>
        <taxon>Bacillota</taxon>
        <taxon>Bacilli</taxon>
        <taxon>Bacillales</taxon>
        <taxon>Bacillaceae</taxon>
        <taxon>Lottiidibacillus</taxon>
    </lineage>
</organism>
<reference evidence="4" key="1">
    <citation type="submission" date="2017-08" db="EMBL/GenBank/DDBJ databases">
        <authorList>
            <person name="Huang Z."/>
        </authorList>
    </citation>
    <scope>NUCLEOTIDE SEQUENCE [LARGE SCALE GENOMIC DNA]</scope>
    <source>
        <strain evidence="4">SA5d-4</strain>
    </source>
</reference>
<dbReference type="Pfam" id="PF07811">
    <property type="entry name" value="TadE"/>
    <property type="match status" value="1"/>
</dbReference>
<keyword evidence="1" id="KW-1133">Transmembrane helix</keyword>
<evidence type="ECO:0000313" key="3">
    <source>
        <dbReference type="EMBL" id="OZM58730.1"/>
    </source>
</evidence>
<dbReference type="Proteomes" id="UP000217083">
    <property type="component" value="Unassembled WGS sequence"/>
</dbReference>
<keyword evidence="4" id="KW-1185">Reference proteome</keyword>
<reference evidence="3 4" key="2">
    <citation type="submission" date="2017-09" db="EMBL/GenBank/DDBJ databases">
        <title>Bacillus patelloidae sp. nov., isolated from the intestinal tract of a marine limpet.</title>
        <authorList>
            <person name="Liu R."/>
            <person name="Dong C."/>
            <person name="Shao Z."/>
        </authorList>
    </citation>
    <scope>NUCLEOTIDE SEQUENCE [LARGE SCALE GENOMIC DNA]</scope>
    <source>
        <strain evidence="3 4">SA5d-4</strain>
    </source>
</reference>
<keyword evidence="1" id="KW-0812">Transmembrane</keyword>
<name>A0A263BYJ4_9BACI</name>
<evidence type="ECO:0000313" key="4">
    <source>
        <dbReference type="Proteomes" id="UP000217083"/>
    </source>
</evidence>
<feature type="domain" description="TadE-like" evidence="2">
    <location>
        <begin position="7"/>
        <end position="49"/>
    </location>
</feature>
<proteinExistence type="predicted"/>
<dbReference type="AlphaFoldDB" id="A0A263BYJ4"/>
<dbReference type="RefSeq" id="WP_094922078.1">
    <property type="nucleotide sequence ID" value="NZ_NPIA01000001.1"/>
</dbReference>
<keyword evidence="1" id="KW-0472">Membrane</keyword>
<sequence length="127" mass="14364">MVKNEKGQSIVEFALVIPVMLLLMVGLFDFGRVFYMYTHYHLTSQETVRVAGLGWNDSDVTQFAKNYIHIGEPADLEVTITPNDTNRNSGDYVTVQLKYPATIITPLISSMLPSPFYIETESTIRVE</sequence>
<gene>
    <name evidence="3" type="ORF">CIB95_00735</name>
</gene>
<protein>
    <submittedName>
        <fullName evidence="3">Pilus assembly protein TadE</fullName>
    </submittedName>
</protein>
<evidence type="ECO:0000259" key="2">
    <source>
        <dbReference type="Pfam" id="PF07811"/>
    </source>
</evidence>
<evidence type="ECO:0000256" key="1">
    <source>
        <dbReference type="SAM" id="Phobius"/>
    </source>
</evidence>
<accession>A0A263BYJ4</accession>
<dbReference type="InterPro" id="IPR012495">
    <property type="entry name" value="TadE-like_dom"/>
</dbReference>
<comment type="caution">
    <text evidence="3">The sequence shown here is derived from an EMBL/GenBank/DDBJ whole genome shotgun (WGS) entry which is preliminary data.</text>
</comment>